<keyword evidence="2" id="KW-0812">Transmembrane</keyword>
<dbReference type="InParanoid" id="A0A024G5U3"/>
<name>A0A024G5U3_9STRA</name>
<keyword evidence="4" id="KW-1185">Reference proteome</keyword>
<evidence type="ECO:0000313" key="3">
    <source>
        <dbReference type="EMBL" id="CCI41690.1"/>
    </source>
</evidence>
<feature type="transmembrane region" description="Helical" evidence="2">
    <location>
        <begin position="355"/>
        <end position="375"/>
    </location>
</feature>
<feature type="region of interest" description="Disordered" evidence="1">
    <location>
        <begin position="1"/>
        <end position="23"/>
    </location>
</feature>
<dbReference type="AlphaFoldDB" id="A0A024G5U3"/>
<feature type="region of interest" description="Disordered" evidence="1">
    <location>
        <begin position="93"/>
        <end position="112"/>
    </location>
</feature>
<organism evidence="3 4">
    <name type="scientific">Albugo candida</name>
    <dbReference type="NCBI Taxonomy" id="65357"/>
    <lineage>
        <taxon>Eukaryota</taxon>
        <taxon>Sar</taxon>
        <taxon>Stramenopiles</taxon>
        <taxon>Oomycota</taxon>
        <taxon>Peronosporomycetes</taxon>
        <taxon>Albuginales</taxon>
        <taxon>Albuginaceae</taxon>
        <taxon>Albugo</taxon>
    </lineage>
</organism>
<feature type="compositionally biased region" description="Polar residues" evidence="1">
    <location>
        <begin position="1"/>
        <end position="22"/>
    </location>
</feature>
<evidence type="ECO:0000313" key="4">
    <source>
        <dbReference type="Proteomes" id="UP000053237"/>
    </source>
</evidence>
<dbReference type="EMBL" id="CAIX01000023">
    <property type="protein sequence ID" value="CCI41690.1"/>
    <property type="molecule type" value="Genomic_DNA"/>
</dbReference>
<keyword evidence="2" id="KW-0472">Membrane</keyword>
<gene>
    <name evidence="3" type="ORF">BN9_024740</name>
</gene>
<evidence type="ECO:0000256" key="2">
    <source>
        <dbReference type="SAM" id="Phobius"/>
    </source>
</evidence>
<comment type="caution">
    <text evidence="3">The sequence shown here is derived from an EMBL/GenBank/DDBJ whole genome shotgun (WGS) entry which is preliminary data.</text>
</comment>
<evidence type="ECO:0000256" key="1">
    <source>
        <dbReference type="SAM" id="MobiDB-lite"/>
    </source>
</evidence>
<dbReference type="Proteomes" id="UP000053237">
    <property type="component" value="Unassembled WGS sequence"/>
</dbReference>
<protein>
    <submittedName>
        <fullName evidence="3">Uncharacterized protein</fullName>
    </submittedName>
</protein>
<dbReference type="OrthoDB" id="168496at2759"/>
<proteinExistence type="predicted"/>
<sequence length="394" mass="45344">MSTERAPLSSNDNTSAVKSQESIPAFLSPVSKLELARKYAADEQQKRIEAANERLVNQLKQRSIKRKKTETQLEEHIQKKMKKIVTTERLHTSYLSEETTNDADSEAESGPNSMRVISQIQSTVVSNEKPVLSVDGGQVSMDSDQQRLPEPVDLRNVSDISSLETVEDEGITRTLLREARKKLDRIAANSVSNHSSPTSFQSPSKAAMLEDFEKSHSHSDPSQKKAGTELHRPLTNYHLKQMGYADNVNIYAPMHEQQSQLKEFEAKQTRVERDWNIHKKIEFQSPNPNEDSEYDDEDFLSYEADDMEAYTKISKNEIRGSNAHMQTQRYLPQHSEPLQRTEQLKRRKNTRSSSLWYVPLYMISLFLMILAIMLATDVFEEYHNNFWSLILQYV</sequence>
<reference evidence="3 4" key="1">
    <citation type="submission" date="2012-05" db="EMBL/GenBank/DDBJ databases">
        <title>Recombination and specialization in a pathogen metapopulation.</title>
        <authorList>
            <person name="Gardiner A."/>
            <person name="Kemen E."/>
            <person name="Schultz-Larsen T."/>
            <person name="MacLean D."/>
            <person name="Van Oosterhout C."/>
            <person name="Jones J.D.G."/>
        </authorList>
    </citation>
    <scope>NUCLEOTIDE SEQUENCE [LARGE SCALE GENOMIC DNA]</scope>
    <source>
        <strain evidence="3 4">Ac Nc2</strain>
    </source>
</reference>
<keyword evidence="2" id="KW-1133">Transmembrane helix</keyword>
<accession>A0A024G5U3</accession>